<dbReference type="STRING" id="324602.Caur_1298"/>
<dbReference type="EnsemblBacteria" id="ABY34526">
    <property type="protein sequence ID" value="ABY34526"/>
    <property type="gene ID" value="Caur_1298"/>
</dbReference>
<proteinExistence type="predicted"/>
<evidence type="ECO:0000256" key="1">
    <source>
        <dbReference type="ARBA" id="ARBA00022679"/>
    </source>
</evidence>
<protein>
    <submittedName>
        <fullName evidence="4">GCN5-related N-acetyltransferase</fullName>
    </submittedName>
</protein>
<keyword evidence="2" id="KW-0012">Acyltransferase</keyword>
<gene>
    <name evidence="4" type="ordered locus">Caur_1298</name>
</gene>
<dbReference type="RefSeq" id="WP_012257182.1">
    <property type="nucleotide sequence ID" value="NC_010175.1"/>
</dbReference>
<dbReference type="Gene3D" id="3.40.630.30">
    <property type="match status" value="1"/>
</dbReference>
<organism evidence="4 5">
    <name type="scientific">Chloroflexus aurantiacus (strain ATCC 29366 / DSM 635 / J-10-fl)</name>
    <dbReference type="NCBI Taxonomy" id="324602"/>
    <lineage>
        <taxon>Bacteria</taxon>
        <taxon>Bacillati</taxon>
        <taxon>Chloroflexota</taxon>
        <taxon>Chloroflexia</taxon>
        <taxon>Chloroflexales</taxon>
        <taxon>Chloroflexineae</taxon>
        <taxon>Chloroflexaceae</taxon>
        <taxon>Chloroflexus</taxon>
    </lineage>
</organism>
<dbReference type="InterPro" id="IPR000182">
    <property type="entry name" value="GNAT_dom"/>
</dbReference>
<dbReference type="InterPro" id="IPR016181">
    <property type="entry name" value="Acyl_CoA_acyltransferase"/>
</dbReference>
<dbReference type="Proteomes" id="UP000002008">
    <property type="component" value="Chromosome"/>
</dbReference>
<dbReference type="InterPro" id="IPR050832">
    <property type="entry name" value="Bact_Acetyltransf"/>
</dbReference>
<dbReference type="GO" id="GO:0008080">
    <property type="term" value="F:N-acetyltransferase activity"/>
    <property type="evidence" value="ECO:0000318"/>
    <property type="project" value="GO_Central"/>
</dbReference>
<name>A9W9P0_CHLAA</name>
<keyword evidence="5" id="KW-1185">Reference proteome</keyword>
<dbReference type="eggNOG" id="COG0456">
    <property type="taxonomic scope" value="Bacteria"/>
</dbReference>
<dbReference type="SUPFAM" id="SSF55729">
    <property type="entry name" value="Acyl-CoA N-acyltransferases (Nat)"/>
    <property type="match status" value="1"/>
</dbReference>
<dbReference type="HOGENOM" id="CLU_116318_1_0_0"/>
<dbReference type="PATRIC" id="fig|324602.8.peg.1487"/>
<reference evidence="5" key="1">
    <citation type="journal article" date="2011" name="BMC Genomics">
        <title>Complete genome sequence of the filamentous anoxygenic phototrophic bacterium Chloroflexus aurantiacus.</title>
        <authorList>
            <person name="Tang K.H."/>
            <person name="Barry K."/>
            <person name="Chertkov O."/>
            <person name="Dalin E."/>
            <person name="Han C.S."/>
            <person name="Hauser L.J."/>
            <person name="Honchak B.M."/>
            <person name="Karbach L.E."/>
            <person name="Land M.L."/>
            <person name="Lapidus A."/>
            <person name="Larimer F.W."/>
            <person name="Mikhailova N."/>
            <person name="Pitluck S."/>
            <person name="Pierson B.K."/>
            <person name="Blankenship R.E."/>
        </authorList>
    </citation>
    <scope>NUCLEOTIDE SEQUENCE [LARGE SCALE GENOMIC DNA]</scope>
    <source>
        <strain evidence="5">ATCC 29366 / DSM 635 / J-10-fl</strain>
    </source>
</reference>
<accession>A9W9P0</accession>
<dbReference type="AlphaFoldDB" id="A9W9P0"/>
<dbReference type="KEGG" id="cau:Caur_1298"/>
<evidence type="ECO:0000313" key="4">
    <source>
        <dbReference type="EMBL" id="ABY34526.1"/>
    </source>
</evidence>
<dbReference type="Pfam" id="PF13673">
    <property type="entry name" value="Acetyltransf_10"/>
    <property type="match status" value="1"/>
</dbReference>
<evidence type="ECO:0000259" key="3">
    <source>
        <dbReference type="PROSITE" id="PS51186"/>
    </source>
</evidence>
<dbReference type="PANTHER" id="PTHR43877">
    <property type="entry name" value="AMINOALKYLPHOSPHONATE N-ACETYLTRANSFERASE-RELATED-RELATED"/>
    <property type="match status" value="1"/>
</dbReference>
<evidence type="ECO:0000256" key="2">
    <source>
        <dbReference type="ARBA" id="ARBA00023315"/>
    </source>
</evidence>
<dbReference type="PROSITE" id="PS51186">
    <property type="entry name" value="GNAT"/>
    <property type="match status" value="1"/>
</dbReference>
<sequence>MSAIIIVRAQPSDAALLKQIAVAAKRYWGYPDHLISQWAASPIITPAAIDHDLVFAAHQQGQPIGWYRLIVDSSPAILEDLWVIPSWIGQGVGRMLFTHAVAQCRAQRIAQIELDADPHAVGFYRNMGCTVIGETISEWNRPVPRLRYTLAAVD</sequence>
<dbReference type="PANTHER" id="PTHR43877:SF2">
    <property type="entry name" value="AMINOALKYLPHOSPHONATE N-ACETYLTRANSFERASE-RELATED"/>
    <property type="match status" value="1"/>
</dbReference>
<dbReference type="CDD" id="cd04301">
    <property type="entry name" value="NAT_SF"/>
    <property type="match status" value="1"/>
</dbReference>
<keyword evidence="1" id="KW-0808">Transferase</keyword>
<dbReference type="EMBL" id="CP000909">
    <property type="protein sequence ID" value="ABY34526.1"/>
    <property type="molecule type" value="Genomic_DNA"/>
</dbReference>
<feature type="domain" description="N-acetyltransferase" evidence="3">
    <location>
        <begin position="4"/>
        <end position="151"/>
    </location>
</feature>
<dbReference type="InParanoid" id="A9W9P0"/>
<evidence type="ECO:0000313" key="5">
    <source>
        <dbReference type="Proteomes" id="UP000002008"/>
    </source>
</evidence>